<accession>A0A1G6M8K2</accession>
<name>A0A1G6M8K2_9ACTN</name>
<dbReference type="EMBL" id="FMZF01000002">
    <property type="protein sequence ID" value="SDC51912.1"/>
    <property type="molecule type" value="Genomic_DNA"/>
</dbReference>
<dbReference type="Proteomes" id="UP000199416">
    <property type="component" value="Unassembled WGS sequence"/>
</dbReference>
<dbReference type="AlphaFoldDB" id="A0A1G6M8K2"/>
<reference evidence="2" key="1">
    <citation type="submission" date="2016-10" db="EMBL/GenBank/DDBJ databases">
        <authorList>
            <person name="Varghese N."/>
            <person name="Submissions S."/>
        </authorList>
    </citation>
    <scope>NUCLEOTIDE SEQUENCE [LARGE SCALE GENOMIC DNA]</scope>
    <source>
        <strain evidence="2">DSM 45421</strain>
    </source>
</reference>
<dbReference type="STRING" id="1190417.SAMN05660690_1736"/>
<dbReference type="RefSeq" id="WP_091365118.1">
    <property type="nucleotide sequence ID" value="NZ_FMZF01000002.1"/>
</dbReference>
<protein>
    <submittedName>
        <fullName evidence="1">Uncharacterized protein</fullName>
    </submittedName>
</protein>
<evidence type="ECO:0000313" key="2">
    <source>
        <dbReference type="Proteomes" id="UP000199416"/>
    </source>
</evidence>
<keyword evidence="2" id="KW-1185">Reference proteome</keyword>
<gene>
    <name evidence="1" type="ORF">SAMN05660690_1736</name>
</gene>
<proteinExistence type="predicted"/>
<evidence type="ECO:0000313" key="1">
    <source>
        <dbReference type="EMBL" id="SDC51912.1"/>
    </source>
</evidence>
<dbReference type="OrthoDB" id="5192241at2"/>
<organism evidence="1 2">
    <name type="scientific">Geodermatophilus telluris</name>
    <dbReference type="NCBI Taxonomy" id="1190417"/>
    <lineage>
        <taxon>Bacteria</taxon>
        <taxon>Bacillati</taxon>
        <taxon>Actinomycetota</taxon>
        <taxon>Actinomycetes</taxon>
        <taxon>Geodermatophilales</taxon>
        <taxon>Geodermatophilaceae</taxon>
        <taxon>Geodermatophilus</taxon>
    </lineage>
</organism>
<sequence length="114" mass="11892">MSVLPAGDHAAAALLPHWLSEQDRGDLATVVRDALAEPGVHPVAAVHLADVLTELHVAAARDAVWPGPAARVRRVTGWADDVLPVRLSAAELDSVLDLADLPPALQGVLGGRRP</sequence>